<evidence type="ECO:0000256" key="1">
    <source>
        <dbReference type="ARBA" id="ARBA00004123"/>
    </source>
</evidence>
<dbReference type="PANTHER" id="PTHR46481:SF10">
    <property type="entry name" value="ZINC FINGER BED DOMAIN-CONTAINING PROTEIN 39"/>
    <property type="match status" value="1"/>
</dbReference>
<protein>
    <recommendedName>
        <fullName evidence="8">hAT-like transposase RNase-H fold domain-containing protein</fullName>
    </recommendedName>
</protein>
<dbReference type="RefSeq" id="XP_053026004.1">
    <property type="nucleotide sequence ID" value="XM_053162047.1"/>
</dbReference>
<sequence length="136" mass="15497">MFKRQKTEQGNKFISDGRLTSNSLKKAIAYMIADADLPFSFVERESFRNVLELLNPSVQTGQMLFGRKNMALEVHHLYGAHSQYLKMFFKNFKHVAFTLDAWTSPNKMAFMAVTAHAINSKWELVDVAVAMPVIHG</sequence>
<reference evidence="6" key="1">
    <citation type="submission" date="2022-10" db="EMBL/GenBank/DDBJ databases">
        <title>Puccinia triticina Genome sequencing and assembly.</title>
        <authorList>
            <person name="Li C."/>
        </authorList>
    </citation>
    <scope>NUCLEOTIDE SEQUENCE</scope>
    <source>
        <strain evidence="6">Pt15</strain>
    </source>
</reference>
<dbReference type="InterPro" id="IPR052035">
    <property type="entry name" value="ZnF_BED_domain_contain"/>
</dbReference>
<dbReference type="GeneID" id="77802942"/>
<evidence type="ECO:0000256" key="2">
    <source>
        <dbReference type="ARBA" id="ARBA00022723"/>
    </source>
</evidence>
<evidence type="ECO:0008006" key="8">
    <source>
        <dbReference type="Google" id="ProtNLM"/>
    </source>
</evidence>
<comment type="subcellular location">
    <subcellularLocation>
        <location evidence="1">Nucleus</location>
    </subcellularLocation>
</comment>
<proteinExistence type="predicted"/>
<dbReference type="Proteomes" id="UP001164743">
    <property type="component" value="Chromosome 12A"/>
</dbReference>
<evidence type="ECO:0000313" key="7">
    <source>
        <dbReference type="Proteomes" id="UP001164743"/>
    </source>
</evidence>
<evidence type="ECO:0000256" key="3">
    <source>
        <dbReference type="ARBA" id="ARBA00022771"/>
    </source>
</evidence>
<keyword evidence="7" id="KW-1185">Reference proteome</keyword>
<dbReference type="EMBL" id="CP110432">
    <property type="protein sequence ID" value="WAQ90449.1"/>
    <property type="molecule type" value="Genomic_DNA"/>
</dbReference>
<accession>A0ABY7CYP8</accession>
<keyword evidence="3" id="KW-0863">Zinc-finger</keyword>
<name>A0ABY7CYP8_9BASI</name>
<evidence type="ECO:0000256" key="5">
    <source>
        <dbReference type="ARBA" id="ARBA00023242"/>
    </source>
</evidence>
<organism evidence="6 7">
    <name type="scientific">Puccinia triticina</name>
    <dbReference type="NCBI Taxonomy" id="208348"/>
    <lineage>
        <taxon>Eukaryota</taxon>
        <taxon>Fungi</taxon>
        <taxon>Dikarya</taxon>
        <taxon>Basidiomycota</taxon>
        <taxon>Pucciniomycotina</taxon>
        <taxon>Pucciniomycetes</taxon>
        <taxon>Pucciniales</taxon>
        <taxon>Pucciniaceae</taxon>
        <taxon>Puccinia</taxon>
    </lineage>
</organism>
<gene>
    <name evidence="6" type="ORF">PtA15_12A438</name>
</gene>
<keyword evidence="2" id="KW-0479">Metal-binding</keyword>
<evidence type="ECO:0000313" key="6">
    <source>
        <dbReference type="EMBL" id="WAQ90449.1"/>
    </source>
</evidence>
<keyword evidence="5" id="KW-0539">Nucleus</keyword>
<evidence type="ECO:0000256" key="4">
    <source>
        <dbReference type="ARBA" id="ARBA00022833"/>
    </source>
</evidence>
<keyword evidence="4" id="KW-0862">Zinc</keyword>
<dbReference type="PANTHER" id="PTHR46481">
    <property type="entry name" value="ZINC FINGER BED DOMAIN-CONTAINING PROTEIN 4"/>
    <property type="match status" value="1"/>
</dbReference>